<dbReference type="EMBL" id="CAIF01000195">
    <property type="protein sequence ID" value="CCH45375.1"/>
    <property type="molecule type" value="Genomic_DNA"/>
</dbReference>
<evidence type="ECO:0000256" key="2">
    <source>
        <dbReference type="ARBA" id="ARBA00022888"/>
    </source>
</evidence>
<dbReference type="Gene3D" id="3.60.20.10">
    <property type="entry name" value="Glutamine Phosphoribosylpyrophosphate, subunit 1, domain 1"/>
    <property type="match status" value="1"/>
</dbReference>
<dbReference type="InterPro" id="IPR017932">
    <property type="entry name" value="GATase_2_dom"/>
</dbReference>
<dbReference type="InterPro" id="IPR001962">
    <property type="entry name" value="Asn_synthase"/>
</dbReference>
<dbReference type="Gene3D" id="3.40.50.620">
    <property type="entry name" value="HUPs"/>
    <property type="match status" value="1"/>
</dbReference>
<feature type="domain" description="Glutamine amidotransferase type-2" evidence="5">
    <location>
        <begin position="2"/>
        <end position="193"/>
    </location>
</feature>
<dbReference type="SUPFAM" id="SSF52402">
    <property type="entry name" value="Adenine nucleotide alpha hydrolases-like"/>
    <property type="match status" value="1"/>
</dbReference>
<dbReference type="InterPro" id="IPR014729">
    <property type="entry name" value="Rossmann-like_a/b/a_fold"/>
</dbReference>
<dbReference type="HOGENOM" id="CLU_012368_2_0_1"/>
<dbReference type="CDD" id="cd01991">
    <property type="entry name" value="Asn_synthase_B_C"/>
    <property type="match status" value="1"/>
</dbReference>
<keyword evidence="2" id="KW-0061">Asparagine biosynthesis</keyword>
<dbReference type="GO" id="GO:0006529">
    <property type="term" value="P:asparagine biosynthetic process"/>
    <property type="evidence" value="ECO:0007669"/>
    <property type="project" value="UniProtKB-KW"/>
</dbReference>
<comment type="caution">
    <text evidence="6">The sequence shown here is derived from an EMBL/GenBank/DDBJ whole genome shotgun (WGS) entry which is preliminary data.</text>
</comment>
<dbReference type="InterPro" id="IPR051857">
    <property type="entry name" value="Asn_synthetase_domain"/>
</dbReference>
<evidence type="ECO:0000256" key="4">
    <source>
        <dbReference type="PIRSR" id="PIRSR001589-2"/>
    </source>
</evidence>
<dbReference type="InterPro" id="IPR029055">
    <property type="entry name" value="Ntn_hydrolases_N"/>
</dbReference>
<dbReference type="FunCoup" id="K0KJF4">
    <property type="interactions" value="731"/>
</dbReference>
<dbReference type="SUPFAM" id="SSF56235">
    <property type="entry name" value="N-terminal nucleophile aminohydrolases (Ntn hydrolases)"/>
    <property type="match status" value="1"/>
</dbReference>
<dbReference type="Pfam" id="PF00733">
    <property type="entry name" value="Asn_synthase"/>
    <property type="match status" value="1"/>
</dbReference>
<dbReference type="Pfam" id="PF13537">
    <property type="entry name" value="GATase_7"/>
    <property type="match status" value="1"/>
</dbReference>
<feature type="binding site" evidence="4">
    <location>
        <position position="107"/>
    </location>
    <ligand>
        <name>L-glutamine</name>
        <dbReference type="ChEBI" id="CHEBI:58359"/>
    </ligand>
</feature>
<keyword evidence="1" id="KW-0028">Amino-acid biosynthesis</keyword>
<feature type="binding site" evidence="4">
    <location>
        <position position="286"/>
    </location>
    <ligand>
        <name>ATP</name>
        <dbReference type="ChEBI" id="CHEBI:30616"/>
    </ligand>
</feature>
<gene>
    <name evidence="6" type="primary">ASN2</name>
    <name evidence="6" type="ORF">BN7_4957</name>
</gene>
<organism evidence="6 7">
    <name type="scientific">Wickerhamomyces ciferrii (strain ATCC 14091 / BCRC 22168 / CBS 111 / JCM 3599 / NBRC 0793 / NRRL Y-1031 F-60-10)</name>
    <name type="common">Yeast</name>
    <name type="synonym">Pichia ciferrii</name>
    <dbReference type="NCBI Taxonomy" id="1206466"/>
    <lineage>
        <taxon>Eukaryota</taxon>
        <taxon>Fungi</taxon>
        <taxon>Dikarya</taxon>
        <taxon>Ascomycota</taxon>
        <taxon>Saccharomycotina</taxon>
        <taxon>Saccharomycetes</taxon>
        <taxon>Phaffomycetales</taxon>
        <taxon>Wickerhamomycetaceae</taxon>
        <taxon>Wickerhamomyces</taxon>
    </lineage>
</organism>
<dbReference type="InParanoid" id="K0KJF4"/>
<dbReference type="GO" id="GO:0005524">
    <property type="term" value="F:ATP binding"/>
    <property type="evidence" value="ECO:0007669"/>
    <property type="project" value="UniProtKB-KW"/>
</dbReference>
<evidence type="ECO:0000256" key="3">
    <source>
        <dbReference type="ARBA" id="ARBA00022962"/>
    </source>
</evidence>
<keyword evidence="6" id="KW-0436">Ligase</keyword>
<reference evidence="6 7" key="1">
    <citation type="journal article" date="2012" name="Eukaryot. Cell">
        <title>Draft genome sequence of Wickerhamomyces ciferrii NRRL Y-1031 F-60-10.</title>
        <authorList>
            <person name="Schneider J."/>
            <person name="Andrea H."/>
            <person name="Blom J."/>
            <person name="Jaenicke S."/>
            <person name="Ruckert C."/>
            <person name="Schorsch C."/>
            <person name="Szczepanowski R."/>
            <person name="Farwick M."/>
            <person name="Goesmann A."/>
            <person name="Puhler A."/>
            <person name="Schaffer S."/>
            <person name="Tauch A."/>
            <person name="Kohler T."/>
            <person name="Brinkrolf K."/>
        </authorList>
    </citation>
    <scope>NUCLEOTIDE SEQUENCE [LARGE SCALE GENOMIC DNA]</scope>
    <source>
        <strain evidence="7">ATCC 14091 / BCRC 22168 / CBS 111 / JCM 3599 / NBRC 0793 / NRRL Y-1031 F-60-10</strain>
    </source>
</reference>
<dbReference type="AlphaFoldDB" id="K0KJF4"/>
<keyword evidence="4" id="KW-0547">Nucleotide-binding</keyword>
<keyword evidence="3" id="KW-0315">Glutamine amidotransferase</keyword>
<dbReference type="EC" id="6.3.5.4" evidence="6"/>
<feature type="binding site" evidence="4">
    <location>
        <begin position="398"/>
        <end position="399"/>
    </location>
    <ligand>
        <name>ATP</name>
        <dbReference type="ChEBI" id="CHEBI:30616"/>
    </ligand>
</feature>
<dbReference type="STRING" id="1206466.K0KJF4"/>
<evidence type="ECO:0000259" key="5">
    <source>
        <dbReference type="PROSITE" id="PS51278"/>
    </source>
</evidence>
<keyword evidence="4" id="KW-0067">ATP-binding</keyword>
<dbReference type="Proteomes" id="UP000009328">
    <property type="component" value="Unassembled WGS sequence"/>
</dbReference>
<dbReference type="PANTHER" id="PTHR45937">
    <property type="entry name" value="ASPARAGINE SYNTHETASE DOMAIN-CONTAINING PROTEIN 1"/>
    <property type="match status" value="1"/>
</dbReference>
<dbReference type="GO" id="GO:0004066">
    <property type="term" value="F:asparagine synthase (glutamine-hydrolyzing) activity"/>
    <property type="evidence" value="ECO:0007669"/>
    <property type="project" value="UniProtKB-EC"/>
</dbReference>
<name>K0KJF4_WICCF</name>
<evidence type="ECO:0000256" key="1">
    <source>
        <dbReference type="ARBA" id="ARBA00022605"/>
    </source>
</evidence>
<keyword evidence="7" id="KW-1185">Reference proteome</keyword>
<feature type="binding site" evidence="4">
    <location>
        <position position="257"/>
    </location>
    <ligand>
        <name>ATP</name>
        <dbReference type="ChEBI" id="CHEBI:30616"/>
    </ligand>
</feature>
<proteinExistence type="predicted"/>
<dbReference type="eggNOG" id="KOG0573">
    <property type="taxonomic scope" value="Eukaryota"/>
</dbReference>
<evidence type="ECO:0000313" key="6">
    <source>
        <dbReference type="EMBL" id="CCH45375.1"/>
    </source>
</evidence>
<sequence length="520" mass="58977">MCGILFHYKKGFDWGDSNIEFEEPQVQEILNNQEYKSSSTSDLFNSLIPKILSRGPNYAKIYTQFDKVFCSSVLSLRSPFTKQPLESSNYIIQFNGELYNKEIDGNDTQFIQNLLENNSVVETIRKLDGEFALVVYDKLNNQLYFGRDPVGKRSLTYYLSNDELYISSVQPIGEIKENFIDCDNGSIFNYDFNSGSLNIIPSEVKYTINSNIDNDYQGLEDRLSRLNIVLTQSVTERIQTIQPLHSNSVNDTLFSILFSGGLDCTIIAGIAASISKPDTTIDLLNVGFDNPRTGLKANDAPDRKLAISSWISLSKQYPKINFNLIEINIPYEQYLETRPKVIELMFPKSTEMDLSIAIAFYFASKGKGTKLKFNNDISTYESSERTNNYQSRAKVLLSGLGADELYGGYHKFANKDNESLIEELTRQINNIHERNLQRDDKVISHNGVEVRYPFLSHNVIEFSTGSIEINYKISKFILRKLATKLGMSFVSEEPKRAIQFGAKSAKMTANGNKKGTDELK</sequence>
<protein>
    <submittedName>
        <fullName evidence="6">Asparagine synthetase (Glutamine-hydrolyzing)</fullName>
        <ecNumber evidence="6">6.3.5.4</ecNumber>
    </submittedName>
</protein>
<accession>K0KJF4</accession>
<dbReference type="PANTHER" id="PTHR45937:SF1">
    <property type="entry name" value="ASPARAGINE SYNTHETASE DOMAIN-CONTAINING PROTEIN 1"/>
    <property type="match status" value="1"/>
</dbReference>
<evidence type="ECO:0000313" key="7">
    <source>
        <dbReference type="Proteomes" id="UP000009328"/>
    </source>
</evidence>
<dbReference type="PROSITE" id="PS51278">
    <property type="entry name" value="GATASE_TYPE_2"/>
    <property type="match status" value="1"/>
</dbReference>